<sequence length="112" mass="12971">MEYASPVTFLHWHVEPALIGGLLFASWCYVLLVGPFRERITPGMPFPKREARWFAAAMLTFYLAVGSPLDPLGENYLFFAHMIQHNVLMYVSPLFLLLGIPGRLWDKLFERR</sequence>
<evidence type="ECO:0000256" key="6">
    <source>
        <dbReference type="SAM" id="Phobius"/>
    </source>
</evidence>
<proteinExistence type="predicted"/>
<dbReference type="Pfam" id="PF09678">
    <property type="entry name" value="Caa3_CtaG"/>
    <property type="match status" value="1"/>
</dbReference>
<accession>A0A382FRT8</accession>
<evidence type="ECO:0008006" key="8">
    <source>
        <dbReference type="Google" id="ProtNLM"/>
    </source>
</evidence>
<gene>
    <name evidence="7" type="ORF">METZ01_LOCUS218670</name>
</gene>
<evidence type="ECO:0000256" key="1">
    <source>
        <dbReference type="ARBA" id="ARBA00004651"/>
    </source>
</evidence>
<feature type="transmembrane region" description="Helical" evidence="6">
    <location>
        <begin position="89"/>
        <end position="105"/>
    </location>
</feature>
<organism evidence="7">
    <name type="scientific">marine metagenome</name>
    <dbReference type="NCBI Taxonomy" id="408172"/>
    <lineage>
        <taxon>unclassified sequences</taxon>
        <taxon>metagenomes</taxon>
        <taxon>ecological metagenomes</taxon>
    </lineage>
</organism>
<evidence type="ECO:0000313" key="7">
    <source>
        <dbReference type="EMBL" id="SVB65816.1"/>
    </source>
</evidence>
<feature type="transmembrane region" description="Helical" evidence="6">
    <location>
        <begin position="12"/>
        <end position="32"/>
    </location>
</feature>
<dbReference type="AlphaFoldDB" id="A0A382FRT8"/>
<keyword evidence="3 6" id="KW-0812">Transmembrane</keyword>
<evidence type="ECO:0000256" key="5">
    <source>
        <dbReference type="ARBA" id="ARBA00023136"/>
    </source>
</evidence>
<feature type="transmembrane region" description="Helical" evidence="6">
    <location>
        <begin position="53"/>
        <end position="69"/>
    </location>
</feature>
<evidence type="ECO:0000256" key="4">
    <source>
        <dbReference type="ARBA" id="ARBA00022989"/>
    </source>
</evidence>
<keyword evidence="2" id="KW-1003">Cell membrane</keyword>
<keyword evidence="5 6" id="KW-0472">Membrane</keyword>
<dbReference type="EMBL" id="UINC01051534">
    <property type="protein sequence ID" value="SVB65816.1"/>
    <property type="molecule type" value="Genomic_DNA"/>
</dbReference>
<evidence type="ECO:0000256" key="2">
    <source>
        <dbReference type="ARBA" id="ARBA00022475"/>
    </source>
</evidence>
<protein>
    <recommendedName>
        <fullName evidence="8">Cytochrome c oxidase assembly protein</fullName>
    </recommendedName>
</protein>
<evidence type="ECO:0000256" key="3">
    <source>
        <dbReference type="ARBA" id="ARBA00022692"/>
    </source>
</evidence>
<reference evidence="7" key="1">
    <citation type="submission" date="2018-05" db="EMBL/GenBank/DDBJ databases">
        <authorList>
            <person name="Lanie J.A."/>
            <person name="Ng W.-L."/>
            <person name="Kazmierczak K.M."/>
            <person name="Andrzejewski T.M."/>
            <person name="Davidsen T.M."/>
            <person name="Wayne K.J."/>
            <person name="Tettelin H."/>
            <person name="Glass J.I."/>
            <person name="Rusch D."/>
            <person name="Podicherti R."/>
            <person name="Tsui H.-C.T."/>
            <person name="Winkler M.E."/>
        </authorList>
    </citation>
    <scope>NUCLEOTIDE SEQUENCE</scope>
</reference>
<name>A0A382FRT8_9ZZZZ</name>
<feature type="non-terminal residue" evidence="7">
    <location>
        <position position="112"/>
    </location>
</feature>
<comment type="subcellular location">
    <subcellularLocation>
        <location evidence="1">Cell membrane</location>
        <topology evidence="1">Multi-pass membrane protein</topology>
    </subcellularLocation>
</comment>
<dbReference type="GO" id="GO:0005886">
    <property type="term" value="C:plasma membrane"/>
    <property type="evidence" value="ECO:0007669"/>
    <property type="project" value="UniProtKB-SubCell"/>
</dbReference>
<dbReference type="InterPro" id="IPR019108">
    <property type="entry name" value="Caa3_assmbl_CtaG-rel"/>
</dbReference>
<keyword evidence="4 6" id="KW-1133">Transmembrane helix</keyword>